<feature type="domain" description="WGR" evidence="19">
    <location>
        <begin position="7"/>
        <end position="104"/>
    </location>
</feature>
<dbReference type="FunFam" id="3.90.228.10:FF:000002">
    <property type="entry name" value="Poly [ADP-ribose] polymerase"/>
    <property type="match status" value="1"/>
</dbReference>
<proteinExistence type="inferred from homology"/>
<dbReference type="GO" id="GO:0070212">
    <property type="term" value="P:protein poly-ADP-ribosylation"/>
    <property type="evidence" value="ECO:0007669"/>
    <property type="project" value="TreeGrafter"/>
</dbReference>
<dbReference type="GO" id="GO:1990404">
    <property type="term" value="F:NAD+-protein mono-ADP-ribosyltransferase activity"/>
    <property type="evidence" value="ECO:0007669"/>
    <property type="project" value="TreeGrafter"/>
</dbReference>
<evidence type="ECO:0000256" key="5">
    <source>
        <dbReference type="ARBA" id="ARBA00022723"/>
    </source>
</evidence>
<evidence type="ECO:0000256" key="12">
    <source>
        <dbReference type="ARBA" id="ARBA00023242"/>
    </source>
</evidence>
<keyword evidence="4" id="KW-0548">Nucleotidyltransferase</keyword>
<evidence type="ECO:0000256" key="15">
    <source>
        <dbReference type="RuleBase" id="RU362114"/>
    </source>
</evidence>
<evidence type="ECO:0000256" key="9">
    <source>
        <dbReference type="ARBA" id="ARBA00022833"/>
    </source>
</evidence>
<dbReference type="Pfam" id="PF00644">
    <property type="entry name" value="PARP"/>
    <property type="match status" value="1"/>
</dbReference>
<dbReference type="SUPFAM" id="SSF47587">
    <property type="entry name" value="Domain of poly(ADP-ribose) polymerase"/>
    <property type="match status" value="1"/>
</dbReference>
<dbReference type="InterPro" id="IPR050800">
    <property type="entry name" value="ARTD/PARP"/>
</dbReference>
<dbReference type="CDD" id="cd07997">
    <property type="entry name" value="WGR_PARP"/>
    <property type="match status" value="1"/>
</dbReference>
<evidence type="ECO:0000256" key="13">
    <source>
        <dbReference type="ARBA" id="ARBA00024347"/>
    </source>
</evidence>
<dbReference type="InterPro" id="IPR004102">
    <property type="entry name" value="Poly(ADP-ribose)pol_reg_dom"/>
</dbReference>
<dbReference type="GO" id="GO:0016779">
    <property type="term" value="F:nucleotidyltransferase activity"/>
    <property type="evidence" value="ECO:0007669"/>
    <property type="project" value="UniProtKB-KW"/>
</dbReference>
<comment type="similarity">
    <text evidence="13">Belongs to the ARTD/PARP family.</text>
</comment>
<dbReference type="PROSITE" id="PS51060">
    <property type="entry name" value="PARP_ALPHA_HD"/>
    <property type="match status" value="1"/>
</dbReference>
<keyword evidence="7" id="KW-0013">ADP-ribosylation</keyword>
<dbReference type="STRING" id="1754190.A0A1Y2BK06"/>
<gene>
    <name evidence="20" type="ORF">LY90DRAFT_422113</name>
</gene>
<evidence type="ECO:0000313" key="20">
    <source>
        <dbReference type="EMBL" id="ORY35106.1"/>
    </source>
</evidence>
<dbReference type="InterPro" id="IPR008893">
    <property type="entry name" value="WGR_domain"/>
</dbReference>
<evidence type="ECO:0000256" key="3">
    <source>
        <dbReference type="ARBA" id="ARBA00022679"/>
    </source>
</evidence>
<dbReference type="OrthoDB" id="2017365at2759"/>
<dbReference type="InterPro" id="IPR036616">
    <property type="entry name" value="Poly(ADP-ribose)pol_reg_dom_sf"/>
</dbReference>
<keyword evidence="21" id="KW-1185">Reference proteome</keyword>
<keyword evidence="12" id="KW-0539">Nucleus</keyword>
<accession>A0A1Y2BK06</accession>
<name>A0A1Y2BK06_9FUNG</name>
<dbReference type="GO" id="GO:0006302">
    <property type="term" value="P:double-strand break repair"/>
    <property type="evidence" value="ECO:0007669"/>
    <property type="project" value="TreeGrafter"/>
</dbReference>
<comment type="catalytic activity">
    <reaction evidence="14">
        <text>NAD(+) + (ADP-D-ribosyl)n-acceptor = nicotinamide + (ADP-D-ribosyl)n+1-acceptor + H(+).</text>
        <dbReference type="EC" id="2.4.2.30"/>
    </reaction>
</comment>
<dbReference type="InterPro" id="IPR036930">
    <property type="entry name" value="WGR_dom_sf"/>
</dbReference>
<evidence type="ECO:0000256" key="8">
    <source>
        <dbReference type="ARBA" id="ARBA00022771"/>
    </source>
</evidence>
<dbReference type="Pfam" id="PF02877">
    <property type="entry name" value="PARP_reg"/>
    <property type="match status" value="1"/>
</dbReference>
<dbReference type="CDD" id="cd01437">
    <property type="entry name" value="parp_like"/>
    <property type="match status" value="1"/>
</dbReference>
<evidence type="ECO:0000256" key="4">
    <source>
        <dbReference type="ARBA" id="ARBA00022695"/>
    </source>
</evidence>
<protein>
    <recommendedName>
        <fullName evidence="15">Poly [ADP-ribose] polymerase</fullName>
        <shortName evidence="15">PARP</shortName>
        <ecNumber evidence="15">2.4.2.-</ecNumber>
    </recommendedName>
</protein>
<feature type="domain" description="PARP catalytic" evidence="17">
    <location>
        <begin position="262"/>
        <end position="491"/>
    </location>
</feature>
<dbReference type="Gene3D" id="2.20.140.10">
    <property type="entry name" value="WGR domain"/>
    <property type="match status" value="1"/>
</dbReference>
<keyword evidence="16" id="KW-0472">Membrane</keyword>
<dbReference type="Gene3D" id="3.90.228.10">
    <property type="match status" value="1"/>
</dbReference>
<organism evidence="20 21">
    <name type="scientific">Neocallimastix californiae</name>
    <dbReference type="NCBI Taxonomy" id="1754190"/>
    <lineage>
        <taxon>Eukaryota</taxon>
        <taxon>Fungi</taxon>
        <taxon>Fungi incertae sedis</taxon>
        <taxon>Chytridiomycota</taxon>
        <taxon>Chytridiomycota incertae sedis</taxon>
        <taxon>Neocallimastigomycetes</taxon>
        <taxon>Neocallimastigales</taxon>
        <taxon>Neocallimastigaceae</taxon>
        <taxon>Neocallimastix</taxon>
    </lineage>
</organism>
<evidence type="ECO:0000256" key="6">
    <source>
        <dbReference type="ARBA" id="ARBA00022737"/>
    </source>
</evidence>
<evidence type="ECO:0000256" key="14">
    <source>
        <dbReference type="ARBA" id="ARBA00033987"/>
    </source>
</evidence>
<dbReference type="InterPro" id="IPR012317">
    <property type="entry name" value="Poly(ADP-ribose)pol_cat_dom"/>
</dbReference>
<dbReference type="SMART" id="SM00773">
    <property type="entry name" value="WGR"/>
    <property type="match status" value="1"/>
</dbReference>
<dbReference type="SUPFAM" id="SSF56399">
    <property type="entry name" value="ADP-ribosylation"/>
    <property type="match status" value="1"/>
</dbReference>
<reference evidence="20 21" key="1">
    <citation type="submission" date="2016-08" db="EMBL/GenBank/DDBJ databases">
        <title>A Parts List for Fungal Cellulosomes Revealed by Comparative Genomics.</title>
        <authorList>
            <consortium name="DOE Joint Genome Institute"/>
            <person name="Haitjema C.H."/>
            <person name="Gilmore S.P."/>
            <person name="Henske J.K."/>
            <person name="Solomon K.V."/>
            <person name="De Groot R."/>
            <person name="Kuo A."/>
            <person name="Mondo S.J."/>
            <person name="Salamov A.A."/>
            <person name="Labutti K."/>
            <person name="Zhao Z."/>
            <person name="Chiniquy J."/>
            <person name="Barry K."/>
            <person name="Brewer H.M."/>
            <person name="Purvine S.O."/>
            <person name="Wright A.T."/>
            <person name="Boxma B."/>
            <person name="Van Alen T."/>
            <person name="Hackstein J.H."/>
            <person name="Baker S.E."/>
            <person name="Grigoriev I.V."/>
            <person name="O'Malley M.A."/>
        </authorList>
    </citation>
    <scope>NUCLEOTIDE SEQUENCE [LARGE SCALE GENOMIC DNA]</scope>
    <source>
        <strain evidence="20 21">G1</strain>
    </source>
</reference>
<keyword evidence="11" id="KW-0238">DNA-binding</keyword>
<dbReference type="Pfam" id="PF05406">
    <property type="entry name" value="WGR"/>
    <property type="match status" value="1"/>
</dbReference>
<evidence type="ECO:0000256" key="7">
    <source>
        <dbReference type="ARBA" id="ARBA00022765"/>
    </source>
</evidence>
<evidence type="ECO:0000256" key="1">
    <source>
        <dbReference type="ARBA" id="ARBA00004123"/>
    </source>
</evidence>
<evidence type="ECO:0000259" key="18">
    <source>
        <dbReference type="PROSITE" id="PS51060"/>
    </source>
</evidence>
<dbReference type="GO" id="GO:0003950">
    <property type="term" value="F:NAD+ poly-ADP-ribosyltransferase activity"/>
    <property type="evidence" value="ECO:0007669"/>
    <property type="project" value="UniProtKB-UniRule"/>
</dbReference>
<dbReference type="PANTHER" id="PTHR10459">
    <property type="entry name" value="DNA LIGASE"/>
    <property type="match status" value="1"/>
</dbReference>
<keyword evidence="8" id="KW-0863">Zinc-finger</keyword>
<feature type="transmembrane region" description="Helical" evidence="16">
    <location>
        <begin position="478"/>
        <end position="496"/>
    </location>
</feature>
<dbReference type="Gene3D" id="1.20.142.10">
    <property type="entry name" value="Poly(ADP-ribose) polymerase, regulatory domain"/>
    <property type="match status" value="1"/>
</dbReference>
<dbReference type="SUPFAM" id="SSF142921">
    <property type="entry name" value="WGR domain-like"/>
    <property type="match status" value="1"/>
</dbReference>
<keyword evidence="16" id="KW-1133">Transmembrane helix</keyword>
<dbReference type="PROSITE" id="PS51977">
    <property type="entry name" value="WGR"/>
    <property type="match status" value="1"/>
</dbReference>
<keyword evidence="16" id="KW-0812">Transmembrane</keyword>
<keyword evidence="6" id="KW-0677">Repeat</keyword>
<evidence type="ECO:0000256" key="11">
    <source>
        <dbReference type="ARBA" id="ARBA00023125"/>
    </source>
</evidence>
<dbReference type="Proteomes" id="UP000193920">
    <property type="component" value="Unassembled WGS sequence"/>
</dbReference>
<dbReference type="PANTHER" id="PTHR10459:SF60">
    <property type="entry name" value="POLY [ADP-RIBOSE] POLYMERASE 2"/>
    <property type="match status" value="1"/>
</dbReference>
<dbReference type="GO" id="GO:0008270">
    <property type="term" value="F:zinc ion binding"/>
    <property type="evidence" value="ECO:0007669"/>
    <property type="project" value="UniProtKB-KW"/>
</dbReference>
<keyword evidence="9" id="KW-0862">Zinc</keyword>
<evidence type="ECO:0000256" key="16">
    <source>
        <dbReference type="SAM" id="Phobius"/>
    </source>
</evidence>
<dbReference type="FunFam" id="2.20.140.10:FF:000001">
    <property type="entry name" value="Poly [ADP-ribose] polymerase"/>
    <property type="match status" value="1"/>
</dbReference>
<comment type="subcellular location">
    <subcellularLocation>
        <location evidence="1">Nucleus</location>
    </subcellularLocation>
</comment>
<dbReference type="GO" id="GO:0005730">
    <property type="term" value="C:nucleolus"/>
    <property type="evidence" value="ECO:0007669"/>
    <property type="project" value="TreeGrafter"/>
</dbReference>
<dbReference type="GO" id="GO:0003677">
    <property type="term" value="F:DNA binding"/>
    <property type="evidence" value="ECO:0007669"/>
    <property type="project" value="UniProtKB-KW"/>
</dbReference>
<evidence type="ECO:0000256" key="10">
    <source>
        <dbReference type="ARBA" id="ARBA00023027"/>
    </source>
</evidence>
<keyword evidence="5" id="KW-0479">Metal-binding</keyword>
<dbReference type="PROSITE" id="PS51059">
    <property type="entry name" value="PARP_CATALYTIC"/>
    <property type="match status" value="1"/>
</dbReference>
<keyword evidence="3 15" id="KW-0808">Transferase</keyword>
<dbReference type="EC" id="2.4.2.-" evidence="15"/>
<evidence type="ECO:0000256" key="2">
    <source>
        <dbReference type="ARBA" id="ARBA00022676"/>
    </source>
</evidence>
<feature type="domain" description="PARP alpha-helical" evidence="18">
    <location>
        <begin position="135"/>
        <end position="253"/>
    </location>
</feature>
<dbReference type="FunFam" id="1.20.142.10:FF:000001">
    <property type="entry name" value="Poly [ADP-ribose] polymerase"/>
    <property type="match status" value="1"/>
</dbReference>
<comment type="caution">
    <text evidence="20">The sequence shown here is derived from an EMBL/GenBank/DDBJ whole genome shotgun (WGS) entry which is preliminary data.</text>
</comment>
<evidence type="ECO:0000259" key="19">
    <source>
        <dbReference type="PROSITE" id="PS51977"/>
    </source>
</evidence>
<keyword evidence="10 15" id="KW-0520">NAD</keyword>
<evidence type="ECO:0000259" key="17">
    <source>
        <dbReference type="PROSITE" id="PS51059"/>
    </source>
</evidence>
<keyword evidence="2 15" id="KW-0328">Glycosyltransferase</keyword>
<dbReference type="EMBL" id="MCOG01000153">
    <property type="protein sequence ID" value="ORY35106.1"/>
    <property type="molecule type" value="Genomic_DNA"/>
</dbReference>
<evidence type="ECO:0000313" key="21">
    <source>
        <dbReference type="Proteomes" id="UP000193920"/>
    </source>
</evidence>
<sequence>MYYLFKDYHVYEDGDEIYDATLNQTNIANNNNKFYNLQILKKDNNSSGYFFWTRWGRVGEKGQNNLLICNNKDMAISRFMAKFKDKTGNNWEDRKNFVKKNKKYFLIERDYGVTEEEEENIKKKAKKEEKINIPDSKLDERVQNLIKLIFDISLMEQEMAEIGYNAKKMPLGKLTKDHIKKSFDVLKKLDDELSKEQPKPALLSDLTSEFYTIIPHDFGRSRPPVINNKVLLKKKIEMVESLADIHIATTLLKNQKVEITENPIDTNYKSLHCNLSPLDHKSEEFDMINTYVKNTHAKTHSWYELEIDDVYIVDREGEKERFLGDKYPDKKRKLLWHGSRLTNFVGILSQGLRIAPPEAPVTGYMFGKGVYFADMVSKSANYCCASNQLGLMLLCEVVTGEENNLFSANYNAGELVKKNNKDSTKGCGRTAPDPTKSMYTKDGVEVPYGPAIDVKIDATSLLYNEYIVYDVAQIKMRYILYNIINIIIKIIIYLIMK</sequence>
<dbReference type="AlphaFoldDB" id="A0A1Y2BK06"/>